<dbReference type="OrthoDB" id="329851at2759"/>
<reference evidence="3 4" key="1">
    <citation type="journal article" date="2017" name="Int. J. Parasitol.">
        <title>The genome of the protozoan parasite Cystoisospora suis and a reverse vaccinology approach to identify vaccine candidates.</title>
        <authorList>
            <person name="Palmieri N."/>
            <person name="Shrestha A."/>
            <person name="Ruttkowski B."/>
            <person name="Beck T."/>
            <person name="Vogl C."/>
            <person name="Tomley F."/>
            <person name="Blake D.P."/>
            <person name="Joachim A."/>
        </authorList>
    </citation>
    <scope>NUCLEOTIDE SEQUENCE [LARGE SCALE GENOMIC DNA]</scope>
    <source>
        <strain evidence="3 4">Wien I</strain>
    </source>
</reference>
<gene>
    <name evidence="3" type="ORF">CSUI_008172</name>
</gene>
<evidence type="ECO:0000313" key="4">
    <source>
        <dbReference type="Proteomes" id="UP000221165"/>
    </source>
</evidence>
<dbReference type="EMBL" id="MIGC01004498">
    <property type="protein sequence ID" value="PHJ18003.1"/>
    <property type="molecule type" value="Genomic_DNA"/>
</dbReference>
<dbReference type="Gene3D" id="3.10.20.90">
    <property type="entry name" value="Phosphatidylinositol 3-kinase Catalytic Subunit, Chain A, domain 1"/>
    <property type="match status" value="1"/>
</dbReference>
<name>A0A2C6KNN8_9APIC</name>
<accession>A0A2C6KNN8</accession>
<evidence type="ECO:0000259" key="2">
    <source>
        <dbReference type="PROSITE" id="PS50053"/>
    </source>
</evidence>
<dbReference type="PROSITE" id="PS50053">
    <property type="entry name" value="UBIQUITIN_2"/>
    <property type="match status" value="1"/>
</dbReference>
<feature type="region of interest" description="Disordered" evidence="1">
    <location>
        <begin position="194"/>
        <end position="251"/>
    </location>
</feature>
<feature type="domain" description="Ubiquitin-like" evidence="2">
    <location>
        <begin position="115"/>
        <end position="191"/>
    </location>
</feature>
<sequence>MTLLYVINPANQNEEKKEVAIEAQPDWTVQMLLRYLAEKGIFSSSSTSSSRKRTHPLHSKASLSQQQGEIIVLPTNITLTSDGIVYDLKKRIEEYKSIVPNTKMYITSVPYHMATRIFIVFAETGETFDFEMWSGDRVEELERSIERRLGVEISDMILVHRGEELDACKTIEEQLVPTDALVYLLLKSQKPPLPLPPPPSASQQLLASSSASSPTPNATADSSRANNADKKKTSKDPPNKKAPPPPKKKGK</sequence>
<dbReference type="AlphaFoldDB" id="A0A2C6KNN8"/>
<dbReference type="VEuPathDB" id="ToxoDB:CSUI_008172"/>
<dbReference type="Proteomes" id="UP000221165">
    <property type="component" value="Unassembled WGS sequence"/>
</dbReference>
<dbReference type="RefSeq" id="XP_067919715.1">
    <property type="nucleotide sequence ID" value="XM_068068308.1"/>
</dbReference>
<comment type="caution">
    <text evidence="3">The sequence shown here is derived from an EMBL/GenBank/DDBJ whole genome shotgun (WGS) entry which is preliminary data.</text>
</comment>
<dbReference type="CDD" id="cd17039">
    <property type="entry name" value="Ubl_ubiquitin_like"/>
    <property type="match status" value="1"/>
</dbReference>
<dbReference type="InterPro" id="IPR000626">
    <property type="entry name" value="Ubiquitin-like_dom"/>
</dbReference>
<proteinExistence type="predicted"/>
<protein>
    <recommendedName>
        <fullName evidence="2">Ubiquitin-like domain-containing protein</fullName>
    </recommendedName>
</protein>
<keyword evidence="4" id="KW-1185">Reference proteome</keyword>
<feature type="compositionally biased region" description="Low complexity" evidence="1">
    <location>
        <begin position="201"/>
        <end position="214"/>
    </location>
</feature>
<feature type="compositionally biased region" description="Polar residues" evidence="1">
    <location>
        <begin position="215"/>
        <end position="226"/>
    </location>
</feature>
<evidence type="ECO:0000256" key="1">
    <source>
        <dbReference type="SAM" id="MobiDB-lite"/>
    </source>
</evidence>
<dbReference type="SUPFAM" id="SSF54236">
    <property type="entry name" value="Ubiquitin-like"/>
    <property type="match status" value="1"/>
</dbReference>
<organism evidence="3 4">
    <name type="scientific">Cystoisospora suis</name>
    <dbReference type="NCBI Taxonomy" id="483139"/>
    <lineage>
        <taxon>Eukaryota</taxon>
        <taxon>Sar</taxon>
        <taxon>Alveolata</taxon>
        <taxon>Apicomplexa</taxon>
        <taxon>Conoidasida</taxon>
        <taxon>Coccidia</taxon>
        <taxon>Eucoccidiorida</taxon>
        <taxon>Eimeriorina</taxon>
        <taxon>Sarcocystidae</taxon>
        <taxon>Cystoisospora</taxon>
    </lineage>
</organism>
<feature type="compositionally biased region" description="Basic and acidic residues" evidence="1">
    <location>
        <begin position="227"/>
        <end position="239"/>
    </location>
</feature>
<dbReference type="InterPro" id="IPR029071">
    <property type="entry name" value="Ubiquitin-like_domsf"/>
</dbReference>
<dbReference type="Pfam" id="PF00240">
    <property type="entry name" value="ubiquitin"/>
    <property type="match status" value="1"/>
</dbReference>
<dbReference type="GeneID" id="94431519"/>
<evidence type="ECO:0000313" key="3">
    <source>
        <dbReference type="EMBL" id="PHJ18003.1"/>
    </source>
</evidence>